<evidence type="ECO:0000313" key="2">
    <source>
        <dbReference type="EMBL" id="KAH7266388.1"/>
    </source>
</evidence>
<dbReference type="EMBL" id="JAGTJS010000006">
    <property type="protein sequence ID" value="KAH7266388.1"/>
    <property type="molecule type" value="Genomic_DNA"/>
</dbReference>
<gene>
    <name evidence="2" type="ORF">B0J15DRAFT_488491</name>
</gene>
<accession>A0A9P9KQ10</accession>
<keyword evidence="3" id="KW-1185">Reference proteome</keyword>
<sequence>MLRSITFAVWRPLLFTYLLSHSSANCSSFLGTHFTPLCLVLCRFLHLLLSLSACLQYAIGNAHGEKMRPQCPKVSLNHHGSSPVLGSRPVGENNVAARHP</sequence>
<protein>
    <submittedName>
        <fullName evidence="2">Uncharacterized protein</fullName>
    </submittedName>
</protein>
<reference evidence="2" key="1">
    <citation type="journal article" date="2021" name="Nat. Commun.">
        <title>Genetic determinants of endophytism in the Arabidopsis root mycobiome.</title>
        <authorList>
            <person name="Mesny F."/>
            <person name="Miyauchi S."/>
            <person name="Thiergart T."/>
            <person name="Pickel B."/>
            <person name="Atanasova L."/>
            <person name="Karlsson M."/>
            <person name="Huettel B."/>
            <person name="Barry K.W."/>
            <person name="Haridas S."/>
            <person name="Chen C."/>
            <person name="Bauer D."/>
            <person name="Andreopoulos W."/>
            <person name="Pangilinan J."/>
            <person name="LaButti K."/>
            <person name="Riley R."/>
            <person name="Lipzen A."/>
            <person name="Clum A."/>
            <person name="Drula E."/>
            <person name="Henrissat B."/>
            <person name="Kohler A."/>
            <person name="Grigoriev I.V."/>
            <person name="Martin F.M."/>
            <person name="Hacquard S."/>
        </authorList>
    </citation>
    <scope>NUCLEOTIDE SEQUENCE</scope>
    <source>
        <strain evidence="2">FSSC 5 MPI-SDFR-AT-0091</strain>
    </source>
</reference>
<evidence type="ECO:0000256" key="1">
    <source>
        <dbReference type="SAM" id="MobiDB-lite"/>
    </source>
</evidence>
<organism evidence="2 3">
    <name type="scientific">Fusarium solani</name>
    <name type="common">Filamentous fungus</name>
    <dbReference type="NCBI Taxonomy" id="169388"/>
    <lineage>
        <taxon>Eukaryota</taxon>
        <taxon>Fungi</taxon>
        <taxon>Dikarya</taxon>
        <taxon>Ascomycota</taxon>
        <taxon>Pezizomycotina</taxon>
        <taxon>Sordariomycetes</taxon>
        <taxon>Hypocreomycetidae</taxon>
        <taxon>Hypocreales</taxon>
        <taxon>Nectriaceae</taxon>
        <taxon>Fusarium</taxon>
        <taxon>Fusarium solani species complex</taxon>
    </lineage>
</organism>
<evidence type="ECO:0000313" key="3">
    <source>
        <dbReference type="Proteomes" id="UP000736672"/>
    </source>
</evidence>
<dbReference type="Proteomes" id="UP000736672">
    <property type="component" value="Unassembled WGS sequence"/>
</dbReference>
<dbReference type="AlphaFoldDB" id="A0A9P9KQ10"/>
<name>A0A9P9KQ10_FUSSL</name>
<feature type="region of interest" description="Disordered" evidence="1">
    <location>
        <begin position="77"/>
        <end position="100"/>
    </location>
</feature>
<comment type="caution">
    <text evidence="2">The sequence shown here is derived from an EMBL/GenBank/DDBJ whole genome shotgun (WGS) entry which is preliminary data.</text>
</comment>
<proteinExistence type="predicted"/>